<dbReference type="EMBL" id="L42010">
    <property type="protein sequence ID" value="AAB68959.1"/>
    <property type="molecule type" value="mRNA"/>
</dbReference>
<feature type="compositionally biased region" description="Low complexity" evidence="7">
    <location>
        <begin position="440"/>
        <end position="464"/>
    </location>
</feature>
<dbReference type="CDD" id="cd02872">
    <property type="entry name" value="GH18_chitolectin_chitotriosidase"/>
    <property type="match status" value="1"/>
</dbReference>
<dbReference type="Pfam" id="PF00704">
    <property type="entry name" value="Glyco_hydro_18"/>
    <property type="match status" value="1"/>
</dbReference>
<feature type="signal peptide" evidence="8">
    <location>
        <begin position="1"/>
        <end position="21"/>
    </location>
</feature>
<dbReference type="AlphaFoldDB" id="Q27919"/>
<organism evidence="11">
    <name type="scientific">Acanthocheilonema viteae</name>
    <name type="common">Filarial nematode worm</name>
    <name type="synonym">Dipetalonema viteae</name>
    <dbReference type="NCBI Taxonomy" id="6277"/>
    <lineage>
        <taxon>Eukaryota</taxon>
        <taxon>Metazoa</taxon>
        <taxon>Ecdysozoa</taxon>
        <taxon>Nematoda</taxon>
        <taxon>Chromadorea</taxon>
        <taxon>Rhabditida</taxon>
        <taxon>Spirurina</taxon>
        <taxon>Spiruromorpha</taxon>
        <taxon>Filarioidea</taxon>
        <taxon>Onchocercidae</taxon>
        <taxon>Acanthocheilonema</taxon>
    </lineage>
</organism>
<evidence type="ECO:0000256" key="8">
    <source>
        <dbReference type="SAM" id="SignalP"/>
    </source>
</evidence>
<feature type="chain" id="PRO_5004203179" evidence="8">
    <location>
        <begin position="22"/>
        <end position="524"/>
    </location>
</feature>
<dbReference type="CAZy" id="CBM14">
    <property type="family name" value="Carbohydrate-Binding Module Family 14"/>
</dbReference>
<reference evidence="11" key="2">
    <citation type="journal article" date="1996" name="Mol. Biochem. Parasitol.">
        <title>Chitinase genes expressed by infective larvae of the filarial nematodes, Acanthocheilonema viteae and Onchocerca volvulus.</title>
        <authorList>
            <person name="Wu Y."/>
            <person name="Adam R."/>
            <person name="Williams S.A."/>
            <person name="Bianco A.E."/>
        </authorList>
    </citation>
    <scope>NUCLEOTIDE SEQUENCE</scope>
</reference>
<dbReference type="Gene3D" id="2.170.140.10">
    <property type="entry name" value="Chitin binding domain"/>
    <property type="match status" value="1"/>
</dbReference>
<dbReference type="InterPro" id="IPR029070">
    <property type="entry name" value="Chitinase_insertion_sf"/>
</dbReference>
<evidence type="ECO:0000259" key="10">
    <source>
        <dbReference type="PROSITE" id="PS51910"/>
    </source>
</evidence>
<feature type="domain" description="Chitin-binding type-2" evidence="9">
    <location>
        <begin position="468"/>
        <end position="524"/>
    </location>
</feature>
<keyword evidence="8" id="KW-0732">Signal</keyword>
<dbReference type="InterPro" id="IPR017853">
    <property type="entry name" value="GH"/>
</dbReference>
<dbReference type="SUPFAM" id="SSF51445">
    <property type="entry name" value="(Trans)glycosidases"/>
    <property type="match status" value="1"/>
</dbReference>
<feature type="region of interest" description="Disordered" evidence="7">
    <location>
        <begin position="389"/>
        <end position="411"/>
    </location>
</feature>
<dbReference type="GO" id="GO:0006032">
    <property type="term" value="P:chitin catabolic process"/>
    <property type="evidence" value="ECO:0007669"/>
    <property type="project" value="TreeGrafter"/>
</dbReference>
<dbReference type="CAZy" id="GH18">
    <property type="family name" value="Glycoside Hydrolase Family 18"/>
</dbReference>
<feature type="region of interest" description="Disordered" evidence="7">
    <location>
        <begin position="279"/>
        <end position="298"/>
    </location>
</feature>
<dbReference type="InterPro" id="IPR011583">
    <property type="entry name" value="Chitinase_II/V-like_cat"/>
</dbReference>
<evidence type="ECO:0000256" key="6">
    <source>
        <dbReference type="RuleBase" id="RU000489"/>
    </source>
</evidence>
<feature type="region of interest" description="Disordered" evidence="7">
    <location>
        <begin position="437"/>
        <end position="471"/>
    </location>
</feature>
<feature type="domain" description="GH18" evidence="10">
    <location>
        <begin position="22"/>
        <end position="391"/>
    </location>
</feature>
<evidence type="ECO:0000256" key="7">
    <source>
        <dbReference type="SAM" id="MobiDB-lite"/>
    </source>
</evidence>
<keyword evidence="4" id="KW-1015">Disulfide bond</keyword>
<dbReference type="Pfam" id="PF01607">
    <property type="entry name" value="CBM_14"/>
    <property type="match status" value="1"/>
</dbReference>
<evidence type="ECO:0000256" key="1">
    <source>
        <dbReference type="ARBA" id="ARBA00009121"/>
    </source>
</evidence>
<name>Q27919_ACAVI</name>
<evidence type="ECO:0000259" key="9">
    <source>
        <dbReference type="PROSITE" id="PS50940"/>
    </source>
</evidence>
<evidence type="ECO:0000313" key="11">
    <source>
        <dbReference type="EMBL" id="AAB68959.1"/>
    </source>
</evidence>
<comment type="similarity">
    <text evidence="1">Belongs to the glycosyl hydrolase 18 family. Chitinase class II subfamily.</text>
</comment>
<evidence type="ECO:0000256" key="3">
    <source>
        <dbReference type="ARBA" id="ARBA00022801"/>
    </source>
</evidence>
<dbReference type="InterPro" id="IPR001223">
    <property type="entry name" value="Glyco_hydro18_cat"/>
</dbReference>
<dbReference type="InterPro" id="IPR002557">
    <property type="entry name" value="Chitin-bd_dom"/>
</dbReference>
<dbReference type="GO" id="GO:0004568">
    <property type="term" value="F:chitinase activity"/>
    <property type="evidence" value="ECO:0007669"/>
    <property type="project" value="UniProtKB-ARBA"/>
</dbReference>
<dbReference type="Gene3D" id="3.10.50.10">
    <property type="match status" value="1"/>
</dbReference>
<sequence length="524" mass="58321">MNWIMITLFIILANAITVVNGYVRGCYYTNWAQYRQGEGKFLPEDIPIGLCTHILYAFAKVDEKGTSMAFEWNDEDTEWSKGMYSRVIKLRENDPTLKILLSYGGYNFGSSTFAAIAKSAEKRKHFIQSATTFLRKHKFDGFDLDWEYPTGVAEEHAKLVEEMKAAFVEEAKESGKQQLLLTAAVSAGKMTIDESYNVQSLGKSLDLLFLMSYDLHGSWEKNVDLHGELRPTERETSGTGVCNTEFAANYWAEKGMPKQKIIIGIPAYSRGWTLSNPSETAIGAEGDRPSSPSTTNPAGGTAAYWEICKYVKEGGKETVDKKSVGAYMVKGDQWHGYDNEETIKIKMKWLKEEDYGGAFMWTLDFDDFKGTSCGKGPYPLLNAINNGLESEQTPSTRAVPETTEDTEVEAMTEAPGTANDTEMETAEMPETTEDIEIETSTETSSTTAAPETTEGTEVETTTSVVKPGEECPEPDGLFPHHSDCHLFINCANNYPHIMECPVGTFFDDTIKVCNYMRNAPDTCK</sequence>
<evidence type="ECO:0000256" key="5">
    <source>
        <dbReference type="ARBA" id="ARBA00023295"/>
    </source>
</evidence>
<protein>
    <submittedName>
        <fullName evidence="11">Chitinase</fullName>
    </submittedName>
</protein>
<dbReference type="InterPro" id="IPR001579">
    <property type="entry name" value="Glyco_hydro_18_chit_AS"/>
</dbReference>
<dbReference type="PROSITE" id="PS51910">
    <property type="entry name" value="GH18_2"/>
    <property type="match status" value="1"/>
</dbReference>
<dbReference type="PANTHER" id="PTHR11177:SF400">
    <property type="entry name" value="ENDOCHITINASE-RELATED"/>
    <property type="match status" value="1"/>
</dbReference>
<dbReference type="SMART" id="SM00494">
    <property type="entry name" value="ChtBD2"/>
    <property type="match status" value="1"/>
</dbReference>
<evidence type="ECO:0000256" key="4">
    <source>
        <dbReference type="ARBA" id="ARBA00023157"/>
    </source>
</evidence>
<keyword evidence="2" id="KW-0147">Chitin-binding</keyword>
<dbReference type="PANTHER" id="PTHR11177">
    <property type="entry name" value="CHITINASE"/>
    <property type="match status" value="1"/>
</dbReference>
<dbReference type="Gene3D" id="3.20.20.80">
    <property type="entry name" value="Glycosidases"/>
    <property type="match status" value="1"/>
</dbReference>
<evidence type="ECO:0000256" key="2">
    <source>
        <dbReference type="ARBA" id="ARBA00022669"/>
    </source>
</evidence>
<proteinExistence type="evidence at transcript level"/>
<dbReference type="InterPro" id="IPR036508">
    <property type="entry name" value="Chitin-bd_dom_sf"/>
</dbReference>
<dbReference type="GO" id="GO:0005576">
    <property type="term" value="C:extracellular region"/>
    <property type="evidence" value="ECO:0007669"/>
    <property type="project" value="InterPro"/>
</dbReference>
<dbReference type="SUPFAM" id="SSF54556">
    <property type="entry name" value="Chitinase insertion domain"/>
    <property type="match status" value="1"/>
</dbReference>
<reference evidence="11" key="1">
    <citation type="journal article" date="1992" name="Proc. Natl. Acad. Sci. U.S.A.">
        <title>Transmission-blocking antibodies recognize microfilarial chitinase in brugian lymphatic filariasis.</title>
        <authorList>
            <person name="Fuhrman J.A."/>
            <person name="Lane W.S."/>
            <person name="Smith R.F."/>
            <person name="Piessens W.F."/>
            <person name="Perler F.B."/>
        </authorList>
    </citation>
    <scope>NUCLEOTIDE SEQUENCE</scope>
</reference>
<dbReference type="GO" id="GO:0008061">
    <property type="term" value="F:chitin binding"/>
    <property type="evidence" value="ECO:0007669"/>
    <property type="project" value="UniProtKB-KW"/>
</dbReference>
<dbReference type="InterPro" id="IPR050314">
    <property type="entry name" value="Glycosyl_Hydrlase_18"/>
</dbReference>
<keyword evidence="3 6" id="KW-0378">Hydrolase</keyword>
<dbReference type="GO" id="GO:0005975">
    <property type="term" value="P:carbohydrate metabolic process"/>
    <property type="evidence" value="ECO:0007669"/>
    <property type="project" value="InterPro"/>
</dbReference>
<dbReference type="SMART" id="SM00636">
    <property type="entry name" value="Glyco_18"/>
    <property type="match status" value="1"/>
</dbReference>
<keyword evidence="5 6" id="KW-0326">Glycosidase</keyword>
<accession>Q27919</accession>
<dbReference type="PROSITE" id="PS01095">
    <property type="entry name" value="GH18_1"/>
    <property type="match status" value="1"/>
</dbReference>
<dbReference type="SUPFAM" id="SSF57625">
    <property type="entry name" value="Invertebrate chitin-binding proteins"/>
    <property type="match status" value="1"/>
</dbReference>
<dbReference type="PROSITE" id="PS50940">
    <property type="entry name" value="CHIT_BIND_II"/>
    <property type="match status" value="1"/>
</dbReference>